<evidence type="ECO:0000313" key="8">
    <source>
        <dbReference type="EMBL" id="HIT47643.1"/>
    </source>
</evidence>
<dbReference type="PIRSF" id="PIRSF010631">
    <property type="entry name" value="A-rhamnsds"/>
    <property type="match status" value="1"/>
</dbReference>
<dbReference type="InterPro" id="IPR016007">
    <property type="entry name" value="Alpha_rhamnosid"/>
</dbReference>
<dbReference type="Proteomes" id="UP000886881">
    <property type="component" value="Unassembled WGS sequence"/>
</dbReference>
<feature type="domain" description="Alpha-L-rhamnosidase six-hairpin glycosidase" evidence="6">
    <location>
        <begin position="623"/>
        <end position="985"/>
    </location>
</feature>
<dbReference type="InterPro" id="IPR012341">
    <property type="entry name" value="6hp_glycosidase-like_sf"/>
</dbReference>
<evidence type="ECO:0000259" key="6">
    <source>
        <dbReference type="Pfam" id="PF17389"/>
    </source>
</evidence>
<dbReference type="InterPro" id="IPR008902">
    <property type="entry name" value="Rhamnosid_concanavalin"/>
</dbReference>
<feature type="domain" description="Bacterial alpha-L-rhamnosidase N-terminal" evidence="5">
    <location>
        <begin position="314"/>
        <end position="478"/>
    </location>
</feature>
<dbReference type="Pfam" id="PF17389">
    <property type="entry name" value="Bac_rhamnosid6H"/>
    <property type="match status" value="1"/>
</dbReference>
<accession>A0A9D1GNV4</accession>
<dbReference type="InterPro" id="IPR008928">
    <property type="entry name" value="6-hairpin_glycosidase_sf"/>
</dbReference>
<organism evidence="8 9">
    <name type="scientific">Candidatus Cryptobacteroides merdipullorum</name>
    <dbReference type="NCBI Taxonomy" id="2840771"/>
    <lineage>
        <taxon>Bacteria</taxon>
        <taxon>Pseudomonadati</taxon>
        <taxon>Bacteroidota</taxon>
        <taxon>Bacteroidia</taxon>
        <taxon>Bacteroidales</taxon>
        <taxon>Candidatus Cryptobacteroides</taxon>
    </lineage>
</organism>
<dbReference type="InterPro" id="IPR013783">
    <property type="entry name" value="Ig-like_fold"/>
</dbReference>
<dbReference type="Pfam" id="PF08531">
    <property type="entry name" value="Bac_rhamnosid_N"/>
    <property type="match status" value="1"/>
</dbReference>
<dbReference type="InterPro" id="IPR035396">
    <property type="entry name" value="Bac_rhamnosid6H"/>
</dbReference>
<reference evidence="8" key="1">
    <citation type="submission" date="2020-10" db="EMBL/GenBank/DDBJ databases">
        <authorList>
            <person name="Gilroy R."/>
        </authorList>
    </citation>
    <scope>NUCLEOTIDE SEQUENCE</scope>
    <source>
        <strain evidence="8">ChiHecec2B26-709</strain>
    </source>
</reference>
<comment type="caution">
    <text evidence="8">The sequence shown here is derived from an EMBL/GenBank/DDBJ whole genome shotgun (WGS) entry which is preliminary data.</text>
</comment>
<name>A0A9D1GNV4_9BACT</name>
<sequence length="1094" mass="122778">MSSDRIGAAQTAYRVLVAEGEENLAAGNYVYDSGLVRSSESINVPYRGAALDGMTRYFWKVVVTDENGGTVESEPTWFETGLMNEGWSRAEWIGSEAVGVSKYRTFFNILYDVRIPEGGRSAVFAYSVKDEDNYITAGIDLGKNGGSATFSVDYSVEGQKHHLSTIDISDIITPENAHETHSVELKVSTPGYHLKSNLIVLVDGVMLRPVEGVDRGPARANVSSGNPFQMTITPYPGGEYITDWARLHSIGFLQPRGQKAVFSNIRITEDNWNTLLYADPEQTHEVTGTGRLDVWEPYGKVSAPMLRRNVDISKPVKSARLYVTARGIYEFYINGSRVSNDWFNPGWTDYRYRIMYNTYDIGDMLKPGSNGFGAMLGSGWYSDLNIFTSAYVDPYGIRQSMLAKIVIDYEDGSRDVIVSDGSWKKYDHGPVVRNGFQFGEDYDARKEVDGWKDGGFDDSSWDAADIFEKPAPTVQIQAYVGLPIQNNITLDAISVTEPVKGVFVYDFGQNVVGVPRLEGMKGRSGQVVNLRFGEMIYPETIPTDPVAPYTKEMYEEMRGQVYVENYRGAISIDNYIMRGKPEGETYQPIFTDHGFRYVSVTGLDEPLPIENVKAVVLESIGDATATFETSNAHVNRLFENILWGQRGNFQAVPTDCPQRDERQGWTGDAQVFARVATYFSLWVDKFYDRWLYSMRDNQNIDGSYSNYYPMTGKPPYGFTNNSPGSMGWMEAGIIVPYQVYMQYGDVRLIERHYDSMVRYMDYLERNSEGFLPTSGGLGDHLALERTNAWLTNTAYYAYDAWMMSKLAAAIGRTDDSRKYAELYENIKEAFNARFVRDDGVTVAPYVPSRFMPAPEGVKPGDIVEVDTQTSYALPLRFGLFDDSVKDKAVQHLVDDIEEHGNTLTTGFIGTPYLNIALSENGRDDVAYTLFEQEKYPSWLYPVLQGATTMWERWNSYTIENGFGPVDMNSFNHYAYGAIGEWMYSHAIGIQRDEDRPAYKHIILQPKVGGEMSFAKGSFESPYGVITSGWEKTAKGYVYRVTVPANTTASLTLQAPSVSAVRVLKGSEGVGPFRSLEGRVMAELRSGSYEFEVRL</sequence>
<gene>
    <name evidence="8" type="ORF">IAC35_07290</name>
</gene>
<evidence type="ECO:0000256" key="2">
    <source>
        <dbReference type="ARBA" id="ARBA00012652"/>
    </source>
</evidence>
<dbReference type="Gene3D" id="2.60.120.260">
    <property type="entry name" value="Galactose-binding domain-like"/>
    <property type="match status" value="2"/>
</dbReference>
<dbReference type="Gene3D" id="2.60.40.10">
    <property type="entry name" value="Immunoglobulins"/>
    <property type="match status" value="1"/>
</dbReference>
<feature type="domain" description="Alpha-L-rhamnosidase C-terminal" evidence="7">
    <location>
        <begin position="988"/>
        <end position="1055"/>
    </location>
</feature>
<comment type="catalytic activity">
    <reaction evidence="1">
        <text>Hydrolysis of terminal non-reducing alpha-L-rhamnose residues in alpha-L-rhamnosides.</text>
        <dbReference type="EC" id="3.2.1.40"/>
    </reaction>
</comment>
<dbReference type="EMBL" id="DVLC01000132">
    <property type="protein sequence ID" value="HIT47643.1"/>
    <property type="molecule type" value="Genomic_DNA"/>
</dbReference>
<dbReference type="SUPFAM" id="SSF48208">
    <property type="entry name" value="Six-hairpin glycosidases"/>
    <property type="match status" value="1"/>
</dbReference>
<proteinExistence type="predicted"/>
<dbReference type="PANTHER" id="PTHR33307">
    <property type="entry name" value="ALPHA-RHAMNOSIDASE (EUROFUNG)"/>
    <property type="match status" value="1"/>
</dbReference>
<dbReference type="Gene3D" id="2.60.420.10">
    <property type="entry name" value="Maltose phosphorylase, domain 3"/>
    <property type="match status" value="1"/>
</dbReference>
<reference evidence="8" key="2">
    <citation type="journal article" date="2021" name="PeerJ">
        <title>Extensive microbial diversity within the chicken gut microbiome revealed by metagenomics and culture.</title>
        <authorList>
            <person name="Gilroy R."/>
            <person name="Ravi A."/>
            <person name="Getino M."/>
            <person name="Pursley I."/>
            <person name="Horton D.L."/>
            <person name="Alikhan N.F."/>
            <person name="Baker D."/>
            <person name="Gharbi K."/>
            <person name="Hall N."/>
            <person name="Watson M."/>
            <person name="Adriaenssens E.M."/>
            <person name="Foster-Nyarko E."/>
            <person name="Jarju S."/>
            <person name="Secka A."/>
            <person name="Antonio M."/>
            <person name="Oren A."/>
            <person name="Chaudhuri R.R."/>
            <person name="La Ragione R."/>
            <person name="Hildebrand F."/>
            <person name="Pallen M.J."/>
        </authorList>
    </citation>
    <scope>NUCLEOTIDE SEQUENCE</scope>
    <source>
        <strain evidence="8">ChiHecec2B26-709</strain>
    </source>
</reference>
<dbReference type="InterPro" id="IPR013737">
    <property type="entry name" value="Bac_rhamnosid_N"/>
</dbReference>
<dbReference type="PANTHER" id="PTHR33307:SF6">
    <property type="entry name" value="ALPHA-RHAMNOSIDASE (EUROFUNG)-RELATED"/>
    <property type="match status" value="1"/>
</dbReference>
<evidence type="ECO:0000313" key="9">
    <source>
        <dbReference type="Proteomes" id="UP000886881"/>
    </source>
</evidence>
<dbReference type="AlphaFoldDB" id="A0A9D1GNV4"/>
<dbReference type="EC" id="3.2.1.40" evidence="2"/>
<dbReference type="Pfam" id="PF25788">
    <property type="entry name" value="Ig_Rha78A_N"/>
    <property type="match status" value="1"/>
</dbReference>
<evidence type="ECO:0000259" key="4">
    <source>
        <dbReference type="Pfam" id="PF05592"/>
    </source>
</evidence>
<keyword evidence="3 8" id="KW-0378">Hydrolase</keyword>
<evidence type="ECO:0000259" key="5">
    <source>
        <dbReference type="Pfam" id="PF08531"/>
    </source>
</evidence>
<feature type="domain" description="Alpha-L-rhamnosidase concanavalin-like" evidence="4">
    <location>
        <begin position="500"/>
        <end position="617"/>
    </location>
</feature>
<evidence type="ECO:0000259" key="7">
    <source>
        <dbReference type="Pfam" id="PF17390"/>
    </source>
</evidence>
<dbReference type="InterPro" id="IPR035398">
    <property type="entry name" value="Bac_rhamnosid_C"/>
</dbReference>
<evidence type="ECO:0000256" key="3">
    <source>
        <dbReference type="ARBA" id="ARBA00022801"/>
    </source>
</evidence>
<protein>
    <recommendedName>
        <fullName evidence="2">alpha-L-rhamnosidase</fullName>
        <ecNumber evidence="2">3.2.1.40</ecNumber>
    </recommendedName>
</protein>
<dbReference type="GO" id="GO:0005975">
    <property type="term" value="P:carbohydrate metabolic process"/>
    <property type="evidence" value="ECO:0007669"/>
    <property type="project" value="InterPro"/>
</dbReference>
<dbReference type="Pfam" id="PF17390">
    <property type="entry name" value="Bac_rhamnosid_C"/>
    <property type="match status" value="1"/>
</dbReference>
<dbReference type="Pfam" id="PF05592">
    <property type="entry name" value="Bac_rhamnosid"/>
    <property type="match status" value="1"/>
</dbReference>
<dbReference type="GO" id="GO:0030596">
    <property type="term" value="F:alpha-L-rhamnosidase activity"/>
    <property type="evidence" value="ECO:0007669"/>
    <property type="project" value="UniProtKB-EC"/>
</dbReference>
<dbReference type="Gene3D" id="1.50.10.10">
    <property type="match status" value="1"/>
</dbReference>
<evidence type="ECO:0000256" key="1">
    <source>
        <dbReference type="ARBA" id="ARBA00001445"/>
    </source>
</evidence>